<gene>
    <name evidence="3" type="ORF">GCM10010439_22150</name>
</gene>
<dbReference type="RefSeq" id="WP_344450211.1">
    <property type="nucleotide sequence ID" value="NZ_BAAATZ010000007.1"/>
</dbReference>
<evidence type="ECO:0000313" key="4">
    <source>
        <dbReference type="Proteomes" id="UP001501842"/>
    </source>
</evidence>
<evidence type="ECO:0000256" key="1">
    <source>
        <dbReference type="SAM" id="MobiDB-lite"/>
    </source>
</evidence>
<feature type="transmembrane region" description="Helical" evidence="2">
    <location>
        <begin position="28"/>
        <end position="49"/>
    </location>
</feature>
<keyword evidence="2" id="KW-0472">Membrane</keyword>
<protein>
    <submittedName>
        <fullName evidence="3">Uncharacterized protein</fullName>
    </submittedName>
</protein>
<proteinExistence type="predicted"/>
<evidence type="ECO:0000256" key="2">
    <source>
        <dbReference type="SAM" id="Phobius"/>
    </source>
</evidence>
<sequence>MTAVETVAQSPEDDGRRTGDRAGSRKRWAAAGAAALAVTAAVALTGAALGMRPEAVLPPAAGAEITISSQASAERRAGGTGGAQAFMPARETSEDLGCDPGSGYRYKG</sequence>
<feature type="region of interest" description="Disordered" evidence="1">
    <location>
        <begin position="1"/>
        <end position="26"/>
    </location>
</feature>
<feature type="region of interest" description="Disordered" evidence="1">
    <location>
        <begin position="71"/>
        <end position="108"/>
    </location>
</feature>
<reference evidence="3 4" key="1">
    <citation type="journal article" date="2019" name="Int. J. Syst. Evol. Microbiol.">
        <title>The Global Catalogue of Microorganisms (GCM) 10K type strain sequencing project: providing services to taxonomists for standard genome sequencing and annotation.</title>
        <authorList>
            <consortium name="The Broad Institute Genomics Platform"/>
            <consortium name="The Broad Institute Genome Sequencing Center for Infectious Disease"/>
            <person name="Wu L."/>
            <person name="Ma J."/>
        </authorList>
    </citation>
    <scope>NUCLEOTIDE SEQUENCE [LARGE SCALE GENOMIC DNA]</scope>
    <source>
        <strain evidence="3 4">JCM 8201</strain>
    </source>
</reference>
<keyword evidence="2" id="KW-1133">Transmembrane helix</keyword>
<organism evidence="3 4">
    <name type="scientific">Actinocorallia aurantiaca</name>
    <dbReference type="NCBI Taxonomy" id="46204"/>
    <lineage>
        <taxon>Bacteria</taxon>
        <taxon>Bacillati</taxon>
        <taxon>Actinomycetota</taxon>
        <taxon>Actinomycetes</taxon>
        <taxon>Streptosporangiales</taxon>
        <taxon>Thermomonosporaceae</taxon>
        <taxon>Actinocorallia</taxon>
    </lineage>
</organism>
<dbReference type="EMBL" id="BAAATZ010000007">
    <property type="protein sequence ID" value="GAA2724477.1"/>
    <property type="molecule type" value="Genomic_DNA"/>
</dbReference>
<feature type="compositionally biased region" description="Basic and acidic residues" evidence="1">
    <location>
        <begin position="13"/>
        <end position="23"/>
    </location>
</feature>
<name>A0ABN3U8H7_9ACTN</name>
<dbReference type="Proteomes" id="UP001501842">
    <property type="component" value="Unassembled WGS sequence"/>
</dbReference>
<keyword evidence="2" id="KW-0812">Transmembrane</keyword>
<keyword evidence="4" id="KW-1185">Reference proteome</keyword>
<evidence type="ECO:0000313" key="3">
    <source>
        <dbReference type="EMBL" id="GAA2724477.1"/>
    </source>
</evidence>
<accession>A0ABN3U8H7</accession>
<comment type="caution">
    <text evidence="3">The sequence shown here is derived from an EMBL/GenBank/DDBJ whole genome shotgun (WGS) entry which is preliminary data.</text>
</comment>